<organism evidence="2 3">
    <name type="scientific">Paenibacillus typhae</name>
    <dbReference type="NCBI Taxonomy" id="1174501"/>
    <lineage>
        <taxon>Bacteria</taxon>
        <taxon>Bacillati</taxon>
        <taxon>Bacillota</taxon>
        <taxon>Bacilli</taxon>
        <taxon>Bacillales</taxon>
        <taxon>Paenibacillaceae</taxon>
        <taxon>Paenibacillus</taxon>
    </lineage>
</organism>
<proteinExistence type="predicted"/>
<dbReference type="Proteomes" id="UP000199050">
    <property type="component" value="Unassembled WGS sequence"/>
</dbReference>
<keyword evidence="3" id="KW-1185">Reference proteome</keyword>
<dbReference type="SUPFAM" id="SSF101386">
    <property type="entry name" value="all-alpha NTP pyrophosphatases"/>
    <property type="match status" value="1"/>
</dbReference>
<dbReference type="AlphaFoldDB" id="A0A1G8VI30"/>
<dbReference type="STRING" id="1174501.SAMN05216192_12133"/>
<keyword evidence="1" id="KW-0175">Coiled coil</keyword>
<dbReference type="InterPro" id="IPR038735">
    <property type="entry name" value="MSMEG_1276-like_NTP-PPase_dom"/>
</dbReference>
<protein>
    <submittedName>
        <fullName evidence="2">Predicted house-cleaning noncanonical NTP pyrophosphatase, all-alpha NTP-PPase (MazG) superfamily</fullName>
    </submittedName>
</protein>
<sequence length="107" mass="12147">MTEYNKLVRDGIPALIASQGKTCATRIMDTGEYIQALRAKLREETEEYFRAEQDKHALEELADLLEVIRALAEVHGGDSILLEQMRAEKAAQRGGFNNRVFLLHTEE</sequence>
<dbReference type="EMBL" id="FNDX01000021">
    <property type="protein sequence ID" value="SDJ65557.1"/>
    <property type="molecule type" value="Genomic_DNA"/>
</dbReference>
<name>A0A1G8VI30_9BACL</name>
<feature type="coiled-coil region" evidence="1">
    <location>
        <begin position="34"/>
        <end position="61"/>
    </location>
</feature>
<dbReference type="CDD" id="cd11532">
    <property type="entry name" value="NTP-PPase_COG4997"/>
    <property type="match status" value="1"/>
</dbReference>
<evidence type="ECO:0000313" key="2">
    <source>
        <dbReference type="EMBL" id="SDJ65557.1"/>
    </source>
</evidence>
<dbReference type="RefSeq" id="WP_090716032.1">
    <property type="nucleotide sequence ID" value="NZ_CBCSKY010000021.1"/>
</dbReference>
<accession>A0A1G8VI30</accession>
<evidence type="ECO:0000313" key="3">
    <source>
        <dbReference type="Proteomes" id="UP000199050"/>
    </source>
</evidence>
<reference evidence="3" key="1">
    <citation type="submission" date="2016-10" db="EMBL/GenBank/DDBJ databases">
        <authorList>
            <person name="Varghese N."/>
            <person name="Submissions S."/>
        </authorList>
    </citation>
    <scope>NUCLEOTIDE SEQUENCE [LARGE SCALE GENOMIC DNA]</scope>
    <source>
        <strain evidence="3">CGMCC 1.11012</strain>
    </source>
</reference>
<gene>
    <name evidence="2" type="ORF">SAMN05216192_12133</name>
</gene>
<dbReference type="OrthoDB" id="9813491at2"/>
<evidence type="ECO:0000256" key="1">
    <source>
        <dbReference type="SAM" id="Coils"/>
    </source>
</evidence>